<evidence type="ECO:0000256" key="5">
    <source>
        <dbReference type="SAM" id="Phobius"/>
    </source>
</evidence>
<proteinExistence type="predicted"/>
<feature type="transmembrane region" description="Helical" evidence="5">
    <location>
        <begin position="48"/>
        <end position="66"/>
    </location>
</feature>
<dbReference type="PANTHER" id="PTHR23121">
    <property type="entry name" value="SODIUM-DEPENDENT GLUCOSE TRANSPORTER 1"/>
    <property type="match status" value="1"/>
</dbReference>
<protein>
    <submittedName>
        <fullName evidence="6">Sodium-dependent glucose transporter 1</fullName>
    </submittedName>
</protein>
<keyword evidence="1 5" id="KW-0812">Transmembrane</keyword>
<dbReference type="GO" id="GO:0022857">
    <property type="term" value="F:transmembrane transporter activity"/>
    <property type="evidence" value="ECO:0007669"/>
    <property type="project" value="InterPro"/>
</dbReference>
<feature type="transmembrane region" description="Helical" evidence="5">
    <location>
        <begin position="114"/>
        <end position="137"/>
    </location>
</feature>
<dbReference type="PANTHER" id="PTHR23121:SF9">
    <property type="entry name" value="SODIUM-DEPENDENT GLUCOSE TRANSPORTER 1"/>
    <property type="match status" value="1"/>
</dbReference>
<keyword evidence="3 5" id="KW-0472">Membrane</keyword>
<evidence type="ECO:0000256" key="4">
    <source>
        <dbReference type="SAM" id="MobiDB-lite"/>
    </source>
</evidence>
<feature type="transmembrane region" description="Helical" evidence="5">
    <location>
        <begin position="143"/>
        <end position="163"/>
    </location>
</feature>
<dbReference type="AlphaFoldDB" id="A0AAV4QFK9"/>
<feature type="transmembrane region" description="Helical" evidence="5">
    <location>
        <begin position="366"/>
        <end position="389"/>
    </location>
</feature>
<feature type="transmembrane region" description="Helical" evidence="5">
    <location>
        <begin position="86"/>
        <end position="107"/>
    </location>
</feature>
<evidence type="ECO:0000313" key="6">
    <source>
        <dbReference type="EMBL" id="GIY08503.1"/>
    </source>
</evidence>
<feature type="transmembrane region" description="Helical" evidence="5">
    <location>
        <begin position="226"/>
        <end position="249"/>
    </location>
</feature>
<comment type="caution">
    <text evidence="6">The sequence shown here is derived from an EMBL/GenBank/DDBJ whole genome shotgun (WGS) entry which is preliminary data.</text>
</comment>
<keyword evidence="7" id="KW-1185">Reference proteome</keyword>
<dbReference type="EMBL" id="BPLQ01004518">
    <property type="protein sequence ID" value="GIY08503.1"/>
    <property type="molecule type" value="Genomic_DNA"/>
</dbReference>
<name>A0AAV4QFK9_9ARAC</name>
<feature type="transmembrane region" description="Helical" evidence="5">
    <location>
        <begin position="270"/>
        <end position="289"/>
    </location>
</feature>
<keyword evidence="6" id="KW-0762">Sugar transport</keyword>
<dbReference type="InterPro" id="IPR036259">
    <property type="entry name" value="MFS_trans_sf"/>
</dbReference>
<evidence type="ECO:0000313" key="7">
    <source>
        <dbReference type="Proteomes" id="UP001054837"/>
    </source>
</evidence>
<gene>
    <name evidence="6" type="primary">mfsd4b</name>
    <name evidence="6" type="ORF">CDAR_313301</name>
</gene>
<feature type="transmembrane region" description="Helical" evidence="5">
    <location>
        <begin position="309"/>
        <end position="334"/>
    </location>
</feature>
<feature type="transmembrane region" description="Helical" evidence="5">
    <location>
        <begin position="170"/>
        <end position="189"/>
    </location>
</feature>
<accession>A0AAV4QFK9</accession>
<evidence type="ECO:0000256" key="1">
    <source>
        <dbReference type="ARBA" id="ARBA00022692"/>
    </source>
</evidence>
<dbReference type="InterPro" id="IPR011701">
    <property type="entry name" value="MFS"/>
</dbReference>
<keyword evidence="2 5" id="KW-1133">Transmembrane helix</keyword>
<keyword evidence="6" id="KW-0813">Transport</keyword>
<dbReference type="SUPFAM" id="SSF103473">
    <property type="entry name" value="MFS general substrate transporter"/>
    <property type="match status" value="1"/>
</dbReference>
<feature type="transmembrane region" description="Helical" evidence="5">
    <location>
        <begin position="401"/>
        <end position="422"/>
    </location>
</feature>
<feature type="transmembrane region" description="Helical" evidence="5">
    <location>
        <begin position="341"/>
        <end position="360"/>
    </location>
</feature>
<dbReference type="Proteomes" id="UP001054837">
    <property type="component" value="Unassembled WGS sequence"/>
</dbReference>
<sequence length="498" mass="55171">MLRKNNHRSKCLFLCYFRNNKTKNTAHAHPWITMLELSEKVERGLRTAVVYLGILALGMCTAIPGPTLLDLEKIVQVEASSLSQIYLGRSIGYLIGSFLGGILLDYCKATQMLLLTYTFVMGVATLFIPWCHVLWLLVGVMSVSGMAMGALDTGLNVWCLSFWNDESSPFFQALHFFFGIGASLAPLIAGPFLSPENVDPAINFTVSINATQFTLNNSTITVPPIAYAYGIISIFSIMVAVMFACLFLVKVNERKGKKDVVYQDPTSCERFVIILTSFLLLSVYAGIEIGYGQMIAVYAVKSEHKFTQFYASVIASVYWSTFTLSRGLSIFLAIKFSPITILLCDFSIMLLSSMVLATIGNMYSNFLWLGTSLLGLGLASFYASTITWVERYVNVTNKVGSSFVVAASFGEMIAPLAISQYVKEKPQVLMYIVSGCVVTCGLLIFILWVVTSRIGVKKPVKDFESKDHDPNESSKFTVDRYSKKETSGDIIELETKFD</sequence>
<evidence type="ECO:0000256" key="3">
    <source>
        <dbReference type="ARBA" id="ARBA00023136"/>
    </source>
</evidence>
<feature type="region of interest" description="Disordered" evidence="4">
    <location>
        <begin position="462"/>
        <end position="486"/>
    </location>
</feature>
<reference evidence="6 7" key="1">
    <citation type="submission" date="2021-06" db="EMBL/GenBank/DDBJ databases">
        <title>Caerostris darwini draft genome.</title>
        <authorList>
            <person name="Kono N."/>
            <person name="Arakawa K."/>
        </authorList>
    </citation>
    <scope>NUCLEOTIDE SEQUENCE [LARGE SCALE GENOMIC DNA]</scope>
</reference>
<evidence type="ECO:0000256" key="2">
    <source>
        <dbReference type="ARBA" id="ARBA00022989"/>
    </source>
</evidence>
<feature type="transmembrane region" description="Helical" evidence="5">
    <location>
        <begin position="428"/>
        <end position="451"/>
    </location>
</feature>
<dbReference type="Pfam" id="PF07690">
    <property type="entry name" value="MFS_1"/>
    <property type="match status" value="1"/>
</dbReference>
<organism evidence="6 7">
    <name type="scientific">Caerostris darwini</name>
    <dbReference type="NCBI Taxonomy" id="1538125"/>
    <lineage>
        <taxon>Eukaryota</taxon>
        <taxon>Metazoa</taxon>
        <taxon>Ecdysozoa</taxon>
        <taxon>Arthropoda</taxon>
        <taxon>Chelicerata</taxon>
        <taxon>Arachnida</taxon>
        <taxon>Araneae</taxon>
        <taxon>Araneomorphae</taxon>
        <taxon>Entelegynae</taxon>
        <taxon>Araneoidea</taxon>
        <taxon>Araneidae</taxon>
        <taxon>Caerostris</taxon>
    </lineage>
</organism>
<dbReference type="Gene3D" id="1.20.1250.20">
    <property type="entry name" value="MFS general substrate transporter like domains"/>
    <property type="match status" value="2"/>
</dbReference>